<dbReference type="GO" id="GO:0016740">
    <property type="term" value="F:transferase activity"/>
    <property type="evidence" value="ECO:0007669"/>
    <property type="project" value="UniProtKB-KW"/>
</dbReference>
<evidence type="ECO:0000259" key="1">
    <source>
        <dbReference type="Pfam" id="PF00535"/>
    </source>
</evidence>
<dbReference type="Gene3D" id="3.90.550.10">
    <property type="entry name" value="Spore Coat Polysaccharide Biosynthesis Protein SpsA, Chain A"/>
    <property type="match status" value="1"/>
</dbReference>
<dbReference type="Proteomes" id="UP000031518">
    <property type="component" value="Unassembled WGS sequence"/>
</dbReference>
<evidence type="ECO:0000313" key="2">
    <source>
        <dbReference type="EMBL" id="CDM65088.1"/>
    </source>
</evidence>
<name>A0A0B6WUZ8_9BACT</name>
<dbReference type="InterPro" id="IPR029044">
    <property type="entry name" value="Nucleotide-diphossugar_trans"/>
</dbReference>
<accession>A0A0B6WUZ8</accession>
<organism evidence="2 3">
    <name type="scientific">Pyrinomonas methylaliphatogenes</name>
    <dbReference type="NCBI Taxonomy" id="454194"/>
    <lineage>
        <taxon>Bacteria</taxon>
        <taxon>Pseudomonadati</taxon>
        <taxon>Acidobacteriota</taxon>
        <taxon>Blastocatellia</taxon>
        <taxon>Blastocatellales</taxon>
        <taxon>Pyrinomonadaceae</taxon>
        <taxon>Pyrinomonas</taxon>
    </lineage>
</organism>
<evidence type="ECO:0000313" key="3">
    <source>
        <dbReference type="Proteomes" id="UP000031518"/>
    </source>
</evidence>
<feature type="domain" description="Glycosyltransferase 2-like" evidence="1">
    <location>
        <begin position="6"/>
        <end position="131"/>
    </location>
</feature>
<dbReference type="AlphaFoldDB" id="A0A0B6WUZ8"/>
<dbReference type="Pfam" id="PF00535">
    <property type="entry name" value="Glycos_transf_2"/>
    <property type="match status" value="1"/>
</dbReference>
<dbReference type="PANTHER" id="PTHR43179:SF7">
    <property type="entry name" value="RHAMNOSYLTRANSFERASE WBBL"/>
    <property type="match status" value="1"/>
</dbReference>
<sequence>MRVGISIIIVNWNTKDYLRRCLASIYRNLPSCKCEIIVVDNASSDGSVEMVRSLFPEVKLIVSETNLGFARGNNIGFQNARGEFVFVLNPDTIVLPGCLESLFQFMRANPEAGVIGPWIRERENISTDSFQNGEAAFLDEKLNVTREVSMPERWNNRFGRVRIPNSIGSKFIKPHTNPTVPLEVDWVLNAASFFRRRDVDRDFLMDETFFIGTEEIEFCCGLMKRKGLKCFILPYAQIIHWVGKSYSGRINWAARLHQLAQAAIYFRREQLYGSFWARCDSLVALWDHSVLSLALKLKNLYNYDEERENMQRIYRSLLRTDISLILGGRDKALQIGSEFREWASRNNKKN</sequence>
<keyword evidence="2" id="KW-0808">Transferase</keyword>
<reference evidence="2 3" key="1">
    <citation type="submission" date="2013-12" db="EMBL/GenBank/DDBJ databases">
        <authorList>
            <person name="Stott M."/>
        </authorList>
    </citation>
    <scope>NUCLEOTIDE SEQUENCE [LARGE SCALE GENOMIC DNA]</scope>
    <source>
        <strain evidence="2 3">K22</strain>
    </source>
</reference>
<dbReference type="CDD" id="cd04186">
    <property type="entry name" value="GT_2_like_c"/>
    <property type="match status" value="1"/>
</dbReference>
<reference evidence="2 3" key="2">
    <citation type="submission" date="2015-01" db="EMBL/GenBank/DDBJ databases">
        <title>Complete genome sequence of Pyrinomonas methylaliphatogenes type strain K22T.</title>
        <authorList>
            <person name="Lee K.C.Y."/>
            <person name="Power J.F."/>
            <person name="Dunfield P.F."/>
            <person name="Morgan X.C."/>
            <person name="Huttenhower C."/>
            <person name="Stott M.B."/>
        </authorList>
    </citation>
    <scope>NUCLEOTIDE SEQUENCE [LARGE SCALE GENOMIC DNA]</scope>
    <source>
        <strain evidence="2 3">K22</strain>
    </source>
</reference>
<gene>
    <name evidence="2" type="ORF">PYK22_01086</name>
</gene>
<dbReference type="STRING" id="454194.PYK22_01086"/>
<dbReference type="InterPro" id="IPR001173">
    <property type="entry name" value="Glyco_trans_2-like"/>
</dbReference>
<dbReference type="EMBL" id="CBXV010000004">
    <property type="protein sequence ID" value="CDM65088.1"/>
    <property type="molecule type" value="Genomic_DNA"/>
</dbReference>
<protein>
    <submittedName>
        <fullName evidence="2">Predicted glycosyltransferase</fullName>
    </submittedName>
</protein>
<dbReference type="OrthoDB" id="9813495at2"/>
<dbReference type="SUPFAM" id="SSF53448">
    <property type="entry name" value="Nucleotide-diphospho-sugar transferases"/>
    <property type="match status" value="1"/>
</dbReference>
<keyword evidence="3" id="KW-1185">Reference proteome</keyword>
<proteinExistence type="predicted"/>
<dbReference type="PANTHER" id="PTHR43179">
    <property type="entry name" value="RHAMNOSYLTRANSFERASE WBBL"/>
    <property type="match status" value="1"/>
</dbReference>
<dbReference type="RefSeq" id="WP_083437629.1">
    <property type="nucleotide sequence ID" value="NZ_CBXV010000004.1"/>
</dbReference>